<dbReference type="STRING" id="1529.SAMN04487885_11345"/>
<dbReference type="GO" id="GO:0006508">
    <property type="term" value="P:proteolysis"/>
    <property type="evidence" value="ECO:0007669"/>
    <property type="project" value="InterPro"/>
</dbReference>
<keyword evidence="3" id="KW-0121">Carboxypeptidase</keyword>
<feature type="domain" description="D-alanyl-D-alanine carboxypeptidase-like core" evidence="1">
    <location>
        <begin position="110"/>
        <end position="239"/>
    </location>
</feature>
<dbReference type="PANTHER" id="PTHR34385">
    <property type="entry name" value="D-ALANYL-D-ALANINE CARBOXYPEPTIDASE"/>
    <property type="match status" value="1"/>
</dbReference>
<dbReference type="InterPro" id="IPR058193">
    <property type="entry name" value="VanY/YodJ_core_dom"/>
</dbReference>
<keyword evidence="3" id="KW-0645">Protease</keyword>
<reference evidence="2 5" key="2">
    <citation type="submission" date="2018-03" db="EMBL/GenBank/DDBJ databases">
        <title>The uncultured portion of the human microbiome is neutrally assembled.</title>
        <authorList>
            <person name="Jeraldo P."/>
            <person name="Boardman L."/>
            <person name="White B.A."/>
            <person name="Nelson H."/>
            <person name="Goldenfeld N."/>
            <person name="Chia N."/>
        </authorList>
    </citation>
    <scope>NUCLEOTIDE SEQUENCE [LARGE SCALE GENOMIC DNA]</scope>
    <source>
        <strain evidence="2">CIM:MAG 903</strain>
    </source>
</reference>
<dbReference type="InterPro" id="IPR009045">
    <property type="entry name" value="Zn_M74/Hedgehog-like"/>
</dbReference>
<evidence type="ECO:0000313" key="4">
    <source>
        <dbReference type="Proteomes" id="UP000182135"/>
    </source>
</evidence>
<proteinExistence type="predicted"/>
<dbReference type="EMBL" id="FOOE01000013">
    <property type="protein sequence ID" value="SFF86961.1"/>
    <property type="molecule type" value="Genomic_DNA"/>
</dbReference>
<dbReference type="Proteomes" id="UP000182135">
    <property type="component" value="Unassembled WGS sequence"/>
</dbReference>
<dbReference type="Gene3D" id="3.30.1380.10">
    <property type="match status" value="1"/>
</dbReference>
<dbReference type="SUPFAM" id="SSF55166">
    <property type="entry name" value="Hedgehog/DD-peptidase"/>
    <property type="match status" value="1"/>
</dbReference>
<sequence>MIAEVVPKPNRESRNMIIVLFLVFCVGFIFGSTAAKPVEIKYGDVVQKDEIEIEASAPVSEEDAKSKMIEKNKDILVLANKENDLDSDYIPEDLRELNIPFSFKGYNEQKEMRKEAADALETMIKESQSKGLKLVGVSAFRSFDSQYNIYNNSAKMQGKAHADKYSAKPGMSEHQTGLAIDLSTPSIKNELVEKFDTTKEGIWLRDNCYKYGFIIRYPKSKEDITGYAYEPWHVRYVGKEVAQEIYDKALTLEEYLKEREVV</sequence>
<evidence type="ECO:0000313" key="5">
    <source>
        <dbReference type="Proteomes" id="UP000246114"/>
    </source>
</evidence>
<dbReference type="Pfam" id="PF02557">
    <property type="entry name" value="VanY"/>
    <property type="match status" value="1"/>
</dbReference>
<dbReference type="AlphaFoldDB" id="A0A1I2MCJ8"/>
<evidence type="ECO:0000259" key="1">
    <source>
        <dbReference type="Pfam" id="PF02557"/>
    </source>
</evidence>
<dbReference type="GO" id="GO:0004180">
    <property type="term" value="F:carboxypeptidase activity"/>
    <property type="evidence" value="ECO:0007669"/>
    <property type="project" value="UniProtKB-KW"/>
</dbReference>
<dbReference type="OrthoDB" id="9792074at2"/>
<dbReference type="PANTHER" id="PTHR34385:SF1">
    <property type="entry name" value="PEPTIDOGLYCAN L-ALANYL-D-GLUTAMATE ENDOPEPTIDASE CWLK"/>
    <property type="match status" value="1"/>
</dbReference>
<protein>
    <submittedName>
        <fullName evidence="2 3">D-alanyl-D-alanine carboxypeptidase</fullName>
    </submittedName>
</protein>
<dbReference type="eggNOG" id="COG1876">
    <property type="taxonomic scope" value="Bacteria"/>
</dbReference>
<name>A0A1I2MCJ8_9CLOT</name>
<keyword evidence="3" id="KW-0378">Hydrolase</keyword>
<evidence type="ECO:0000313" key="3">
    <source>
        <dbReference type="EMBL" id="SFF86961.1"/>
    </source>
</evidence>
<dbReference type="RefSeq" id="WP_083405191.1">
    <property type="nucleotide sequence ID" value="NZ_CABMJC010000021.1"/>
</dbReference>
<reference evidence="3 4" key="1">
    <citation type="submission" date="2016-10" db="EMBL/GenBank/DDBJ databases">
        <authorList>
            <person name="de Groot N.N."/>
        </authorList>
    </citation>
    <scope>NUCLEOTIDE SEQUENCE [LARGE SCALE GENOMIC DNA]</scope>
    <source>
        <strain evidence="3 4">NLAE-zl-G419</strain>
    </source>
</reference>
<dbReference type="InterPro" id="IPR052179">
    <property type="entry name" value="DD-CPase-like"/>
</dbReference>
<dbReference type="Proteomes" id="UP000246114">
    <property type="component" value="Unassembled WGS sequence"/>
</dbReference>
<accession>A0A1I2MCJ8</accession>
<gene>
    <name evidence="2" type="ORF">DBY38_13675</name>
    <name evidence="3" type="ORF">SAMN04487885_11345</name>
</gene>
<dbReference type="CDD" id="cd14852">
    <property type="entry name" value="LD-carboxypeptidase"/>
    <property type="match status" value="1"/>
</dbReference>
<evidence type="ECO:0000313" key="2">
    <source>
        <dbReference type="EMBL" id="PWL51577.1"/>
    </source>
</evidence>
<organism evidence="3 4">
    <name type="scientific">Clostridium cadaveris</name>
    <dbReference type="NCBI Taxonomy" id="1529"/>
    <lineage>
        <taxon>Bacteria</taxon>
        <taxon>Bacillati</taxon>
        <taxon>Bacillota</taxon>
        <taxon>Clostridia</taxon>
        <taxon>Eubacteriales</taxon>
        <taxon>Clostridiaceae</taxon>
        <taxon>Clostridium</taxon>
    </lineage>
</organism>
<dbReference type="InterPro" id="IPR003709">
    <property type="entry name" value="VanY-like_core_dom"/>
</dbReference>
<keyword evidence="4" id="KW-1185">Reference proteome</keyword>
<dbReference type="EMBL" id="QAMZ01000055">
    <property type="protein sequence ID" value="PWL51577.1"/>
    <property type="molecule type" value="Genomic_DNA"/>
</dbReference>